<dbReference type="InterPro" id="IPR000644">
    <property type="entry name" value="CBS_dom"/>
</dbReference>
<dbReference type="FunFam" id="3.40.50.10490:FF:000011">
    <property type="entry name" value="Arabinose 5-phosphate isomerase"/>
    <property type="match status" value="1"/>
</dbReference>
<evidence type="ECO:0000256" key="1">
    <source>
        <dbReference type="ARBA" id="ARBA00008165"/>
    </source>
</evidence>
<proteinExistence type="inferred from homology"/>
<comment type="caution">
    <text evidence="5">The sequence shown here is derived from an EMBL/GenBank/DDBJ whole genome shotgun (WGS) entry which is preliminary data.</text>
</comment>
<dbReference type="Proteomes" id="UP000094342">
    <property type="component" value="Unassembled WGS sequence"/>
</dbReference>
<dbReference type="RefSeq" id="WP_069459547.1">
    <property type="nucleotide sequence ID" value="NZ_CP034909.1"/>
</dbReference>
<evidence type="ECO:0000313" key="5">
    <source>
        <dbReference type="EMBL" id="ODR89845.1"/>
    </source>
</evidence>
<dbReference type="NCBIfam" id="TIGR00393">
    <property type="entry name" value="kpsF"/>
    <property type="match status" value="1"/>
</dbReference>
<dbReference type="PIRSF" id="PIRSF004692">
    <property type="entry name" value="KdsD_KpsF"/>
    <property type="match status" value="1"/>
</dbReference>
<dbReference type="InterPro" id="IPR001347">
    <property type="entry name" value="SIS_dom"/>
</dbReference>
<dbReference type="Pfam" id="PF01380">
    <property type="entry name" value="SIS"/>
    <property type="match status" value="1"/>
</dbReference>
<dbReference type="InterPro" id="IPR035474">
    <property type="entry name" value="SIS_Kpsf"/>
</dbReference>
<protein>
    <submittedName>
        <fullName evidence="5">KpsF/GutQ family protein</fullName>
    </submittedName>
</protein>
<dbReference type="CDD" id="cd04604">
    <property type="entry name" value="CBS_pair_SIS_assoc"/>
    <property type="match status" value="1"/>
</dbReference>
<dbReference type="GO" id="GO:0097367">
    <property type="term" value="F:carbohydrate derivative binding"/>
    <property type="evidence" value="ECO:0007669"/>
    <property type="project" value="InterPro"/>
</dbReference>
<accession>A0A1E3V8N9</accession>
<dbReference type="InterPro" id="IPR050986">
    <property type="entry name" value="GutQ/KpsF_isomerases"/>
</dbReference>
<reference evidence="6" key="1">
    <citation type="submission" date="2016-05" db="EMBL/GenBank/DDBJ databases">
        <authorList>
            <person name="Li Y."/>
        </authorList>
    </citation>
    <scope>NUCLEOTIDE SEQUENCE [LARGE SCALE GENOMIC DNA]</scope>
    <source>
        <strain evidence="6">YIC4027</strain>
    </source>
</reference>
<organism evidence="5 6">
    <name type="scientific">Sinorhizobium alkalisoli</name>
    <dbReference type="NCBI Taxonomy" id="1752398"/>
    <lineage>
        <taxon>Bacteria</taxon>
        <taxon>Pseudomonadati</taxon>
        <taxon>Pseudomonadota</taxon>
        <taxon>Alphaproteobacteria</taxon>
        <taxon>Hyphomicrobiales</taxon>
        <taxon>Rhizobiaceae</taxon>
        <taxon>Sinorhizobium/Ensifer group</taxon>
        <taxon>Sinorhizobium</taxon>
    </lineage>
</organism>
<evidence type="ECO:0000256" key="4">
    <source>
        <dbReference type="PIRNR" id="PIRNR004692"/>
    </source>
</evidence>
<dbReference type="PROSITE" id="PS51371">
    <property type="entry name" value="CBS"/>
    <property type="match status" value="2"/>
</dbReference>
<dbReference type="InterPro" id="IPR046348">
    <property type="entry name" value="SIS_dom_sf"/>
</dbReference>
<keyword evidence="2" id="KW-0677">Repeat</keyword>
<dbReference type="InterPro" id="IPR046342">
    <property type="entry name" value="CBS_dom_sf"/>
</dbReference>
<dbReference type="STRING" id="1752398.A8M32_16805"/>
<keyword evidence="6" id="KW-1185">Reference proteome</keyword>
<name>A0A1E3V8N9_9HYPH</name>
<dbReference type="OrthoDB" id="9762536at2"/>
<dbReference type="InterPro" id="IPR004800">
    <property type="entry name" value="KdsD/KpsF-type"/>
</dbReference>
<evidence type="ECO:0000313" key="6">
    <source>
        <dbReference type="Proteomes" id="UP000094342"/>
    </source>
</evidence>
<dbReference type="Pfam" id="PF00571">
    <property type="entry name" value="CBS"/>
    <property type="match status" value="2"/>
</dbReference>
<dbReference type="PROSITE" id="PS51464">
    <property type="entry name" value="SIS"/>
    <property type="match status" value="1"/>
</dbReference>
<evidence type="ECO:0000256" key="3">
    <source>
        <dbReference type="ARBA" id="ARBA00023122"/>
    </source>
</evidence>
<dbReference type="Gene3D" id="3.40.50.10490">
    <property type="entry name" value="Glucose-6-phosphate isomerase like protein, domain 1"/>
    <property type="match status" value="1"/>
</dbReference>
<dbReference type="SUPFAM" id="SSF53697">
    <property type="entry name" value="SIS domain"/>
    <property type="match status" value="1"/>
</dbReference>
<dbReference type="AlphaFoldDB" id="A0A1E3V8N9"/>
<gene>
    <name evidence="5" type="ORF">A8M32_16805</name>
</gene>
<dbReference type="GO" id="GO:0019146">
    <property type="term" value="F:arabinose-5-phosphate isomerase activity"/>
    <property type="evidence" value="ECO:0007669"/>
    <property type="project" value="UniProtKB-ARBA"/>
</dbReference>
<evidence type="ECO:0000256" key="2">
    <source>
        <dbReference type="ARBA" id="ARBA00022737"/>
    </source>
</evidence>
<dbReference type="CDD" id="cd05014">
    <property type="entry name" value="SIS_Kpsf"/>
    <property type="match status" value="1"/>
</dbReference>
<dbReference type="GO" id="GO:1901135">
    <property type="term" value="P:carbohydrate derivative metabolic process"/>
    <property type="evidence" value="ECO:0007669"/>
    <property type="project" value="InterPro"/>
</dbReference>
<sequence>MGLRHVKAEGHSRAAVLDSINRTLATASNGIKVLADHAATDEAFAQSLIDAVELIGEGRGRVVVSGVGKSGHIGRKIAATMASTGTSAYFVHPTEASHGDLGMITSEDTLILLSWSGETAELANMLTYAKRFSVPIVSISSNRDSILARNSDVALVLPKVPEACPHGLAPTTSAMLQLAVGDALAIALLERRGFSAEDFKTFHPGGKLGAQLRLVHELAHVAEQVPLLTVGRPMSEAVIEMSSKGFGVVGIVDEGGALIGVITDGDLRRHMAGDLLAQPVEEVMSHNPRVVKGDVLASAAMEFMQEHKVTVLFLVDEAQMPVGILHIHDLLRAGVA</sequence>
<dbReference type="GO" id="GO:0005975">
    <property type="term" value="P:carbohydrate metabolic process"/>
    <property type="evidence" value="ECO:0007669"/>
    <property type="project" value="InterPro"/>
</dbReference>
<dbReference type="EMBL" id="LYBW01000060">
    <property type="protein sequence ID" value="ODR89845.1"/>
    <property type="molecule type" value="Genomic_DNA"/>
</dbReference>
<dbReference type="Gene3D" id="3.10.580.10">
    <property type="entry name" value="CBS-domain"/>
    <property type="match status" value="1"/>
</dbReference>
<comment type="similarity">
    <text evidence="1 4">Belongs to the SIS family. GutQ/KpsF subfamily.</text>
</comment>
<dbReference type="PANTHER" id="PTHR42745">
    <property type="match status" value="1"/>
</dbReference>
<dbReference type="PANTHER" id="PTHR42745:SF1">
    <property type="entry name" value="ARABINOSE 5-PHOSPHATE ISOMERASE KDSD"/>
    <property type="match status" value="1"/>
</dbReference>
<keyword evidence="3" id="KW-0129">CBS domain</keyword>